<organism evidence="2">
    <name type="scientific">bioreactor metagenome</name>
    <dbReference type="NCBI Taxonomy" id="1076179"/>
    <lineage>
        <taxon>unclassified sequences</taxon>
        <taxon>metagenomes</taxon>
        <taxon>ecological metagenomes</taxon>
    </lineage>
</organism>
<reference evidence="2" key="1">
    <citation type="submission" date="2019-08" db="EMBL/GenBank/DDBJ databases">
        <authorList>
            <person name="Kucharzyk K."/>
            <person name="Murdoch R.W."/>
            <person name="Higgins S."/>
            <person name="Loffler F."/>
        </authorList>
    </citation>
    <scope>NUCLEOTIDE SEQUENCE</scope>
</reference>
<gene>
    <name evidence="2" type="ORF">SDC9_129655</name>
</gene>
<dbReference type="SUPFAM" id="SSF51011">
    <property type="entry name" value="Glycosyl hydrolase domain"/>
    <property type="match status" value="1"/>
</dbReference>
<dbReference type="EMBL" id="VSSQ01031633">
    <property type="protein sequence ID" value="MPM82594.1"/>
    <property type="molecule type" value="Genomic_DNA"/>
</dbReference>
<comment type="caution">
    <text evidence="2">The sequence shown here is derived from an EMBL/GenBank/DDBJ whole genome shotgun (WGS) entry which is preliminary data.</text>
</comment>
<accession>A0A645D055</accession>
<dbReference type="Gene3D" id="3.20.20.80">
    <property type="entry name" value="Glycosidases"/>
    <property type="match status" value="1"/>
</dbReference>
<feature type="domain" description="Glycosyl hydrolase family 31 C-terminal" evidence="1">
    <location>
        <begin position="152"/>
        <end position="235"/>
    </location>
</feature>
<dbReference type="PANTHER" id="PTHR22762">
    <property type="entry name" value="ALPHA-GLUCOSIDASE"/>
    <property type="match status" value="1"/>
</dbReference>
<dbReference type="Gene3D" id="2.60.40.4040">
    <property type="match status" value="1"/>
</dbReference>
<dbReference type="Pfam" id="PF21365">
    <property type="entry name" value="Glyco_hydro_31_3rd"/>
    <property type="match status" value="1"/>
</dbReference>
<dbReference type="AlphaFoldDB" id="A0A645D055"/>
<sequence>MLGAHYMDVVGNACRDAGIRTYGLVRNAHLFAPPQPFVLYSDLYDHAEFIRGVTTCGFSGLLWTPEFRHAASPEDYVRRLQAMVLSPMMLLNIWMMPNPPWRQLVREKNVKNEFYPPEEQVRLEKLTREALELRMRFLPYLYAAFAAYRFEGTPPFRALAMDHPEDGRLRDVDCAWLAGDRLLVAPFRAGMSELVLPLPPGEWRSFRTGERHSCEVKLTPGLDELPILVKDNSVIPLAEPVEHVTDGMRYRLTLRVFGDAPAPARLFADDGWSFGCEEDAPAWGEVRADGTMSAELEKRYEVSGIERF</sequence>
<dbReference type="GO" id="GO:0004553">
    <property type="term" value="F:hydrolase activity, hydrolyzing O-glycosyl compounds"/>
    <property type="evidence" value="ECO:0007669"/>
    <property type="project" value="TreeGrafter"/>
</dbReference>
<name>A0A645D055_9ZZZZ</name>
<proteinExistence type="predicted"/>
<evidence type="ECO:0000313" key="2">
    <source>
        <dbReference type="EMBL" id="MPM82594.1"/>
    </source>
</evidence>
<dbReference type="InterPro" id="IPR048395">
    <property type="entry name" value="Glyco_hydro_31_C"/>
</dbReference>
<protein>
    <recommendedName>
        <fullName evidence="1">Glycosyl hydrolase family 31 C-terminal domain-containing protein</fullName>
    </recommendedName>
</protein>
<dbReference type="PANTHER" id="PTHR22762:SF144">
    <property type="entry name" value="ALPHA-XYLOSIDASE"/>
    <property type="match status" value="1"/>
</dbReference>
<evidence type="ECO:0000259" key="1">
    <source>
        <dbReference type="Pfam" id="PF21365"/>
    </source>
</evidence>